<dbReference type="RefSeq" id="WP_343943012.1">
    <property type="nucleotide sequence ID" value="NZ_BAAAHP010000111.1"/>
</dbReference>
<dbReference type="CDD" id="cd02933">
    <property type="entry name" value="OYE_like_FMN"/>
    <property type="match status" value="1"/>
</dbReference>
<protein>
    <submittedName>
        <fullName evidence="2">Alkene reductase</fullName>
    </submittedName>
</protein>
<dbReference type="InterPro" id="IPR013785">
    <property type="entry name" value="Aldolase_TIM"/>
</dbReference>
<evidence type="ECO:0000313" key="2">
    <source>
        <dbReference type="EMBL" id="GAA0943368.1"/>
    </source>
</evidence>
<dbReference type="InterPro" id="IPR045247">
    <property type="entry name" value="Oye-like"/>
</dbReference>
<dbReference type="SUPFAM" id="SSF51395">
    <property type="entry name" value="FMN-linked oxidoreductases"/>
    <property type="match status" value="1"/>
</dbReference>
<dbReference type="InterPro" id="IPR001155">
    <property type="entry name" value="OxRdtase_FMN_N"/>
</dbReference>
<keyword evidence="3" id="KW-1185">Reference proteome</keyword>
<sequence>MSRHPDVRTHRTAFEPVQLGSLRLRNRIAMAPMTRSRSYDTHPTPDMATYYSQRAGAGLIVTEGIQPSPTGQGYPATPGLHSASQVESWRAVTDAVHARGGTIVAQLMHTGRIGHPSSTAGVVPVGPSPVRAAGQIFTPTGLQDHVVPRELTDDEIVATIADFADAARNAVTAGFDGVEIHGANGYLLHQFLATNANRRTDRWGGSPENRIRLTIEVARAVADAVGANRTGLRLSPNNGLGDTHEPDHATTYPLLVAGLNELDLAYLHLVEAGDPALTPVLRSAWNGALVLNAATPDPLDHPRRLDLVDAGAADVVSFGRLFIANPDLVTRLTDGAELALPDMSRAYGGDDRGYTDYPALAAS</sequence>
<dbReference type="PANTHER" id="PTHR22893:SF91">
    <property type="entry name" value="NADPH DEHYDROGENASE 2-RELATED"/>
    <property type="match status" value="1"/>
</dbReference>
<proteinExistence type="predicted"/>
<name>A0ABN1QIY4_9PSEU</name>
<reference evidence="2 3" key="1">
    <citation type="journal article" date="2019" name="Int. J. Syst. Evol. Microbiol.">
        <title>The Global Catalogue of Microorganisms (GCM) 10K type strain sequencing project: providing services to taxonomists for standard genome sequencing and annotation.</title>
        <authorList>
            <consortium name="The Broad Institute Genomics Platform"/>
            <consortium name="The Broad Institute Genome Sequencing Center for Infectious Disease"/>
            <person name="Wu L."/>
            <person name="Ma J."/>
        </authorList>
    </citation>
    <scope>NUCLEOTIDE SEQUENCE [LARGE SCALE GENOMIC DNA]</scope>
    <source>
        <strain evidence="2 3">JCM 11117</strain>
    </source>
</reference>
<dbReference type="Proteomes" id="UP001499967">
    <property type="component" value="Unassembled WGS sequence"/>
</dbReference>
<dbReference type="Pfam" id="PF00724">
    <property type="entry name" value="Oxidored_FMN"/>
    <property type="match status" value="1"/>
</dbReference>
<dbReference type="Gene3D" id="3.20.20.70">
    <property type="entry name" value="Aldolase class I"/>
    <property type="match status" value="1"/>
</dbReference>
<dbReference type="EMBL" id="BAAAHP010000111">
    <property type="protein sequence ID" value="GAA0943368.1"/>
    <property type="molecule type" value="Genomic_DNA"/>
</dbReference>
<dbReference type="PANTHER" id="PTHR22893">
    <property type="entry name" value="NADH OXIDOREDUCTASE-RELATED"/>
    <property type="match status" value="1"/>
</dbReference>
<evidence type="ECO:0000259" key="1">
    <source>
        <dbReference type="Pfam" id="PF00724"/>
    </source>
</evidence>
<gene>
    <name evidence="2" type="ORF">GCM10009559_40200</name>
</gene>
<accession>A0ABN1QIY4</accession>
<evidence type="ECO:0000313" key="3">
    <source>
        <dbReference type="Proteomes" id="UP001499967"/>
    </source>
</evidence>
<feature type="domain" description="NADH:flavin oxidoreductase/NADH oxidase N-terminal" evidence="1">
    <location>
        <begin position="14"/>
        <end position="337"/>
    </location>
</feature>
<organism evidence="2 3">
    <name type="scientific">Pseudonocardia zijingensis</name>
    <dbReference type="NCBI Taxonomy" id="153376"/>
    <lineage>
        <taxon>Bacteria</taxon>
        <taxon>Bacillati</taxon>
        <taxon>Actinomycetota</taxon>
        <taxon>Actinomycetes</taxon>
        <taxon>Pseudonocardiales</taxon>
        <taxon>Pseudonocardiaceae</taxon>
        <taxon>Pseudonocardia</taxon>
    </lineage>
</organism>
<comment type="caution">
    <text evidence="2">The sequence shown here is derived from an EMBL/GenBank/DDBJ whole genome shotgun (WGS) entry which is preliminary data.</text>
</comment>